<keyword evidence="7 8" id="KW-0472">Membrane</keyword>
<evidence type="ECO:0000256" key="8">
    <source>
        <dbReference type="SAM" id="Phobius"/>
    </source>
</evidence>
<keyword evidence="4 8" id="KW-0812">Transmembrane</keyword>
<dbReference type="PROSITE" id="PS00714">
    <property type="entry name" value="NA_DICARBOXYL_SYMP_2"/>
    <property type="match status" value="1"/>
</dbReference>
<protein>
    <submittedName>
        <fullName evidence="9">Dicarboxylate/amino acid:cation symporter</fullName>
    </submittedName>
</protein>
<dbReference type="GO" id="GO:0015293">
    <property type="term" value="F:symporter activity"/>
    <property type="evidence" value="ECO:0007669"/>
    <property type="project" value="UniProtKB-KW"/>
</dbReference>
<proteinExistence type="predicted"/>
<dbReference type="InterPro" id="IPR001991">
    <property type="entry name" value="Na-dicarboxylate_symporter"/>
</dbReference>
<reference evidence="9" key="1">
    <citation type="submission" date="2023-08" db="EMBL/GenBank/DDBJ databases">
        <title>Complete genome sequence of Shewanella oncorhynchi Z-P2, a siderophore putrebactin-producing bacterium.</title>
        <authorList>
            <person name="Zhang Y."/>
        </authorList>
    </citation>
    <scope>NUCLEOTIDE SEQUENCE</scope>
    <source>
        <strain evidence="9">Z-P2</strain>
    </source>
</reference>
<dbReference type="Gene3D" id="1.10.3860.10">
    <property type="entry name" value="Sodium:dicarboxylate symporter"/>
    <property type="match status" value="1"/>
</dbReference>
<dbReference type="GO" id="GO:0005886">
    <property type="term" value="C:plasma membrane"/>
    <property type="evidence" value="ECO:0007669"/>
    <property type="project" value="UniProtKB-SubCell"/>
</dbReference>
<comment type="subcellular location">
    <subcellularLocation>
        <location evidence="1">Cell membrane</location>
        <topology evidence="1">Multi-pass membrane protein</topology>
    </subcellularLocation>
</comment>
<dbReference type="GeneID" id="301341100"/>
<feature type="transmembrane region" description="Helical" evidence="8">
    <location>
        <begin position="360"/>
        <end position="382"/>
    </location>
</feature>
<dbReference type="Pfam" id="PF00375">
    <property type="entry name" value="SDF"/>
    <property type="match status" value="1"/>
</dbReference>
<dbReference type="KEGG" id="sog:RA178_17915"/>
<dbReference type="PANTHER" id="PTHR42865:SF7">
    <property type="entry name" value="PROTON_GLUTAMATE-ASPARTATE SYMPORTER"/>
    <property type="match status" value="1"/>
</dbReference>
<dbReference type="AlphaFoldDB" id="A0AA50KC57"/>
<dbReference type="RefSeq" id="WP_306683125.1">
    <property type="nucleotide sequence ID" value="NZ_CP132914.1"/>
</dbReference>
<feature type="transmembrane region" description="Helical" evidence="8">
    <location>
        <begin position="90"/>
        <end position="111"/>
    </location>
</feature>
<feature type="transmembrane region" description="Helical" evidence="8">
    <location>
        <begin position="201"/>
        <end position="219"/>
    </location>
</feature>
<keyword evidence="2" id="KW-0813">Transport</keyword>
<evidence type="ECO:0000313" key="9">
    <source>
        <dbReference type="EMBL" id="WMB72275.1"/>
    </source>
</evidence>
<dbReference type="FunFam" id="1.10.3860.10:FF:000001">
    <property type="entry name" value="C4-dicarboxylate transport protein"/>
    <property type="match status" value="1"/>
</dbReference>
<dbReference type="InterPro" id="IPR036458">
    <property type="entry name" value="Na:dicarbo_symporter_sf"/>
</dbReference>
<dbReference type="InterPro" id="IPR018107">
    <property type="entry name" value="Na-dicarboxylate_symporter_CS"/>
</dbReference>
<gene>
    <name evidence="9" type="ORF">RA178_17915</name>
</gene>
<evidence type="ECO:0000256" key="3">
    <source>
        <dbReference type="ARBA" id="ARBA00022475"/>
    </source>
</evidence>
<evidence type="ECO:0000256" key="2">
    <source>
        <dbReference type="ARBA" id="ARBA00022448"/>
    </source>
</evidence>
<dbReference type="EMBL" id="CP132914">
    <property type="protein sequence ID" value="WMB72275.1"/>
    <property type="molecule type" value="Genomic_DNA"/>
</dbReference>
<sequence length="444" mass="46905">MTKQKSSALGRVWSRWMSVPLWLQIVIGMVLGILVGIIFGEQATHLKPIGTLFVNSIKMLIVPLVFCSLIVGVTSMQDTNKMGRIGFKSFAFYLFTTAIAITIGLIVGYVLQPGAGLGLSLADGTAQIAKEIPSLVDTLIDIVPTNPIAALASGQILQVIVFAIVLGIALVLIGEHGKPAIKVFESLAEAMYKMADMVMKLAPYGVFGLMAWVAGEYGIDMLWPLIKVIIAVYLGCIIHVIGFYSLLLRGFAKLSPLQFFKGISNAMLVAFTTSSSAGTLPVSMKCASENLGVHKKISSFVLPLGTTINMDGTALYQGVTVLFVAQAFGIDLTVVDYLTIILTATLASIGTAGVPGAGLVMLTLVLTTVGLPLEGVALIAGIDRILDMVRTVVNVSGDLVATTVIAKSEDELDMAHYNADIDQSAVIAEQNIALEIAAAKSVKA</sequence>
<dbReference type="SUPFAM" id="SSF118215">
    <property type="entry name" value="Proton glutamate symport protein"/>
    <property type="match status" value="1"/>
</dbReference>
<accession>A0AA50KC57</accession>
<dbReference type="Proteomes" id="UP001236800">
    <property type="component" value="Chromosome"/>
</dbReference>
<evidence type="ECO:0000256" key="5">
    <source>
        <dbReference type="ARBA" id="ARBA00022847"/>
    </source>
</evidence>
<keyword evidence="5" id="KW-0769">Symport</keyword>
<dbReference type="PANTHER" id="PTHR42865">
    <property type="entry name" value="PROTON/GLUTAMATE-ASPARTATE SYMPORTER"/>
    <property type="match status" value="1"/>
</dbReference>
<dbReference type="GO" id="GO:0006835">
    <property type="term" value="P:dicarboxylic acid transport"/>
    <property type="evidence" value="ECO:0007669"/>
    <property type="project" value="TreeGrafter"/>
</dbReference>
<feature type="transmembrane region" description="Helical" evidence="8">
    <location>
        <begin position="148"/>
        <end position="173"/>
    </location>
</feature>
<feature type="transmembrane region" description="Helical" evidence="8">
    <location>
        <begin position="60"/>
        <end position="78"/>
    </location>
</feature>
<evidence type="ECO:0000256" key="7">
    <source>
        <dbReference type="ARBA" id="ARBA00023136"/>
    </source>
</evidence>
<evidence type="ECO:0000256" key="4">
    <source>
        <dbReference type="ARBA" id="ARBA00022692"/>
    </source>
</evidence>
<organism evidence="9">
    <name type="scientific">Shewanella oncorhynchi</name>
    <dbReference type="NCBI Taxonomy" id="2726434"/>
    <lineage>
        <taxon>Bacteria</taxon>
        <taxon>Pseudomonadati</taxon>
        <taxon>Pseudomonadota</taxon>
        <taxon>Gammaproteobacteria</taxon>
        <taxon>Alteromonadales</taxon>
        <taxon>Shewanellaceae</taxon>
        <taxon>Shewanella</taxon>
    </lineage>
</organism>
<feature type="transmembrane region" description="Helical" evidence="8">
    <location>
        <begin position="21"/>
        <end position="40"/>
    </location>
</feature>
<evidence type="ECO:0000256" key="1">
    <source>
        <dbReference type="ARBA" id="ARBA00004651"/>
    </source>
</evidence>
<keyword evidence="6 8" id="KW-1133">Transmembrane helix</keyword>
<evidence type="ECO:0000256" key="6">
    <source>
        <dbReference type="ARBA" id="ARBA00022989"/>
    </source>
</evidence>
<feature type="transmembrane region" description="Helical" evidence="8">
    <location>
        <begin position="225"/>
        <end position="247"/>
    </location>
</feature>
<name>A0AA50KC57_9GAMM</name>
<dbReference type="PRINTS" id="PR00173">
    <property type="entry name" value="EDTRNSPORT"/>
</dbReference>
<keyword evidence="3" id="KW-1003">Cell membrane</keyword>